<protein>
    <recommendedName>
        <fullName evidence="4">ParB family chromosome partitioning protein</fullName>
    </recommendedName>
</protein>
<evidence type="ECO:0000313" key="2">
    <source>
        <dbReference type="EMBL" id="WUQ84839.1"/>
    </source>
</evidence>
<feature type="region of interest" description="Disordered" evidence="1">
    <location>
        <begin position="642"/>
        <end position="662"/>
    </location>
</feature>
<proteinExistence type="predicted"/>
<evidence type="ECO:0000256" key="1">
    <source>
        <dbReference type="SAM" id="MobiDB-lite"/>
    </source>
</evidence>
<sequence>MLDEAIGGEDEIQSGWRPPTLKLPRPAAVDNLATALSARGLSDAAARTVARSAVRPDDMRRKLAEATELRVQGGTLSIIETRLWSASVIPHPANPREYGHRRYPLGGSGSIPAATPEPGSAIGRGAELELRISTPDLLAQRLEDAKECLIRENPLAYDIAAEGVLQPLTVAALTVVHANGHPNASLLIAADGSSRVSAVHSLLDYSPCRVAYEWGRDDRKYRKEINRWLRHVQRLGWEGLREDERQKLRALTVPARVVVGFEAHTSSGQRFHTAVRNFIGLTHIRPPRPYGPAVENEAKADAVLDSLAEPARTGAAHITGAEKHWFAATVTTEELLAEGLSRHSDLRAASIVRSLLGGGVGTSRRVNEGIRSLTAKMRPKREERVDIAVELILRPLRAGQEGDLAFIRSRRAALQRAYRLAEIENLPAGTLIELDDGQGPALEQLCDQALEEVGLGRGNDGRLGVAQTELAVKAAYYMAMAEPMALQREIFGGSEDEDDRSPAAVLRAMLSCRRGVLQAYEVVRAGRCDGKLYEVEESGRRVVTATGDHRELTDRLVRHAYTGEPLVEAATGYQAAAARWASVRNSVESLQQSVRAMEAVPQQVGGRSQVDAEGWDPTAVAAVRGDLDHVDRRIALWSDRHKEMDRQREAEQGLIDAIDRTD</sequence>
<reference evidence="2" key="1">
    <citation type="submission" date="2022-10" db="EMBL/GenBank/DDBJ databases">
        <title>The complete genomes of actinobacterial strains from the NBC collection.</title>
        <authorList>
            <person name="Joergensen T.S."/>
            <person name="Alvarez Arevalo M."/>
            <person name="Sterndorff E.B."/>
            <person name="Faurdal D."/>
            <person name="Vuksanovic O."/>
            <person name="Mourched A.-S."/>
            <person name="Charusanti P."/>
            <person name="Shaw S."/>
            <person name="Blin K."/>
            <person name="Weber T."/>
        </authorList>
    </citation>
    <scope>NUCLEOTIDE SEQUENCE</scope>
    <source>
        <strain evidence="2">NBC_00222</strain>
    </source>
</reference>
<name>A0ABZ1U4B2_9ACTN</name>
<accession>A0ABZ1U4B2</accession>
<keyword evidence="3" id="KW-1185">Reference proteome</keyword>
<evidence type="ECO:0000313" key="3">
    <source>
        <dbReference type="Proteomes" id="UP001432222"/>
    </source>
</evidence>
<evidence type="ECO:0008006" key="4">
    <source>
        <dbReference type="Google" id="ProtNLM"/>
    </source>
</evidence>
<dbReference type="RefSeq" id="WP_328955662.1">
    <property type="nucleotide sequence ID" value="NZ_CP108110.1"/>
</dbReference>
<gene>
    <name evidence="2" type="ORF">OHA16_18815</name>
</gene>
<dbReference type="EMBL" id="CP108110">
    <property type="protein sequence ID" value="WUQ84839.1"/>
    <property type="molecule type" value="Genomic_DNA"/>
</dbReference>
<organism evidence="2 3">
    <name type="scientific">Kitasatospora purpeofusca</name>
    <dbReference type="NCBI Taxonomy" id="67352"/>
    <lineage>
        <taxon>Bacteria</taxon>
        <taxon>Bacillati</taxon>
        <taxon>Actinomycetota</taxon>
        <taxon>Actinomycetes</taxon>
        <taxon>Kitasatosporales</taxon>
        <taxon>Streptomycetaceae</taxon>
        <taxon>Kitasatospora</taxon>
    </lineage>
</organism>
<dbReference type="Proteomes" id="UP001432222">
    <property type="component" value="Chromosome"/>
</dbReference>